<evidence type="ECO:0000256" key="3">
    <source>
        <dbReference type="ARBA" id="ARBA00012457"/>
    </source>
</evidence>
<keyword evidence="8" id="KW-1185">Reference proteome</keyword>
<comment type="catalytic activity">
    <reaction evidence="6">
        <text>N-acetyl-alpha-D-glucosamine 1-phosphate + UTP + H(+) = UDP-N-acetyl-alpha-D-glucosamine + diphosphate</text>
        <dbReference type="Rhea" id="RHEA:13509"/>
        <dbReference type="ChEBI" id="CHEBI:15378"/>
        <dbReference type="ChEBI" id="CHEBI:33019"/>
        <dbReference type="ChEBI" id="CHEBI:46398"/>
        <dbReference type="ChEBI" id="CHEBI:57705"/>
        <dbReference type="ChEBI" id="CHEBI:57776"/>
        <dbReference type="EC" id="2.7.7.23"/>
    </reaction>
</comment>
<dbReference type="InterPro" id="IPR029044">
    <property type="entry name" value="Nucleotide-diphossugar_trans"/>
</dbReference>
<reference evidence="7 8" key="1">
    <citation type="journal article" date="2016" name="Mol. Biol. Evol.">
        <title>Genome-Wide Survey of Gut Fungi (Harpellales) Reveals the First Horizontally Transferred Ubiquitin Gene from a Mosquito Host.</title>
        <authorList>
            <person name="Wang Y."/>
            <person name="White M.M."/>
            <person name="Kvist S."/>
            <person name="Moncalvo J.M."/>
        </authorList>
    </citation>
    <scope>NUCLEOTIDE SEQUENCE [LARGE SCALE GENOMIC DNA]</scope>
    <source>
        <strain evidence="7 8">ALG-7-W6</strain>
    </source>
</reference>
<dbReference type="STRING" id="133383.A0A1R0H2J4"/>
<dbReference type="Proteomes" id="UP000187455">
    <property type="component" value="Unassembled WGS sequence"/>
</dbReference>
<dbReference type="PANTHER" id="PTHR11952">
    <property type="entry name" value="UDP- GLUCOSE PYROPHOSPHORYLASE"/>
    <property type="match status" value="1"/>
</dbReference>
<dbReference type="AlphaFoldDB" id="A0A1R0H2J4"/>
<evidence type="ECO:0000256" key="5">
    <source>
        <dbReference type="ARBA" id="ARBA00022695"/>
    </source>
</evidence>
<evidence type="ECO:0000256" key="1">
    <source>
        <dbReference type="ARBA" id="ARBA00005208"/>
    </source>
</evidence>
<comment type="caution">
    <text evidence="7">The sequence shown here is derived from an EMBL/GenBank/DDBJ whole genome shotgun (WGS) entry which is preliminary data.</text>
</comment>
<dbReference type="InterPro" id="IPR039741">
    <property type="entry name" value="UDP-sugar_pyrophosphorylase"/>
</dbReference>
<dbReference type="EC" id="2.7.7.23" evidence="3"/>
<evidence type="ECO:0000256" key="2">
    <source>
        <dbReference type="ARBA" id="ARBA00010401"/>
    </source>
</evidence>
<dbReference type="GO" id="GO:0003977">
    <property type="term" value="F:UDP-N-acetylglucosamine diphosphorylase activity"/>
    <property type="evidence" value="ECO:0007669"/>
    <property type="project" value="UniProtKB-EC"/>
</dbReference>
<dbReference type="Pfam" id="PF01704">
    <property type="entry name" value="UDPGP"/>
    <property type="match status" value="1"/>
</dbReference>
<proteinExistence type="inferred from homology"/>
<organism evidence="7 8">
    <name type="scientific">Smittium mucronatum</name>
    <dbReference type="NCBI Taxonomy" id="133383"/>
    <lineage>
        <taxon>Eukaryota</taxon>
        <taxon>Fungi</taxon>
        <taxon>Fungi incertae sedis</taxon>
        <taxon>Zoopagomycota</taxon>
        <taxon>Kickxellomycotina</taxon>
        <taxon>Harpellomycetes</taxon>
        <taxon>Harpellales</taxon>
        <taxon>Legeriomycetaceae</taxon>
        <taxon>Smittium</taxon>
    </lineage>
</organism>
<dbReference type="EMBL" id="LSSL01000932">
    <property type="protein sequence ID" value="OLY83382.1"/>
    <property type="molecule type" value="Genomic_DNA"/>
</dbReference>
<dbReference type="InterPro" id="IPR002618">
    <property type="entry name" value="UDPGP_fam"/>
</dbReference>
<dbReference type="OrthoDB" id="532420at2759"/>
<dbReference type="GO" id="GO:0006048">
    <property type="term" value="P:UDP-N-acetylglucosamine biosynthetic process"/>
    <property type="evidence" value="ECO:0007669"/>
    <property type="project" value="TreeGrafter"/>
</dbReference>
<evidence type="ECO:0000256" key="6">
    <source>
        <dbReference type="ARBA" id="ARBA00048493"/>
    </source>
</evidence>
<evidence type="ECO:0000313" key="8">
    <source>
        <dbReference type="Proteomes" id="UP000187455"/>
    </source>
</evidence>
<comment type="pathway">
    <text evidence="1">Nucleotide-sugar biosynthesis; UDP-N-acetyl-alpha-D-glucosamine biosynthesis; UDP-N-acetyl-alpha-D-glucosamine from N-acetyl-alpha-D-glucosamine 1-phosphate: step 1/1.</text>
</comment>
<evidence type="ECO:0000256" key="4">
    <source>
        <dbReference type="ARBA" id="ARBA00022679"/>
    </source>
</evidence>
<comment type="similarity">
    <text evidence="2">Belongs to the UDPGP type 1 family.</text>
</comment>
<sequence>MVPESKIESLRSLYASYGQDHIFEGLEKISSDSLDAFIADLESIDIASLVSSFDVAISETSNVSANAISPLDDCEFDSEITCAPEKVVEWYNEGLDRIAANQVAAIVLGGGQGTRLGSLRPKGCYQVGIPSGKSLFQIQAERLVRLQSVAAQHANVDPSTVRIQFLVMTSAATRPETEKYFVENNYFGLEKSQFRMFDQ</sequence>
<dbReference type="Gene3D" id="3.90.550.10">
    <property type="entry name" value="Spore Coat Polysaccharide Biosynthesis Protein SpsA, Chain A"/>
    <property type="match status" value="1"/>
</dbReference>
<dbReference type="PANTHER" id="PTHR11952:SF2">
    <property type="entry name" value="LD24639P"/>
    <property type="match status" value="1"/>
</dbReference>
<evidence type="ECO:0000313" key="7">
    <source>
        <dbReference type="EMBL" id="OLY83382.1"/>
    </source>
</evidence>
<protein>
    <recommendedName>
        <fullName evidence="3">UDP-N-acetylglucosamine diphosphorylase</fullName>
        <ecNumber evidence="3">2.7.7.23</ecNumber>
    </recommendedName>
</protein>
<keyword evidence="4" id="KW-0808">Transferase</keyword>
<dbReference type="SUPFAM" id="SSF53448">
    <property type="entry name" value="Nucleotide-diphospho-sugar transferases"/>
    <property type="match status" value="1"/>
</dbReference>
<name>A0A1R0H2J4_9FUNG</name>
<gene>
    <name evidence="7" type="ORF">AYI68_g2478</name>
</gene>
<keyword evidence="5" id="KW-0548">Nucleotidyltransferase</keyword>
<feature type="non-terminal residue" evidence="7">
    <location>
        <position position="199"/>
    </location>
</feature>
<accession>A0A1R0H2J4</accession>